<dbReference type="InterPro" id="IPR050121">
    <property type="entry name" value="Cytochrome_P450_monoxygenase"/>
</dbReference>
<dbReference type="Gene3D" id="1.10.630.10">
    <property type="entry name" value="Cytochrome P450"/>
    <property type="match status" value="1"/>
</dbReference>
<dbReference type="PRINTS" id="PR00463">
    <property type="entry name" value="EP450I"/>
</dbReference>
<dbReference type="Pfam" id="PF00067">
    <property type="entry name" value="p450"/>
    <property type="match status" value="1"/>
</dbReference>
<sequence length="896" mass="98187">MFEILSTTSLLICSSLLVYAASLVVYRLYLHPLADFPGPKLAAATKWYEFYFDVLLSPGGQFWHEVNRMHDKYGSIIRINPDELHIRDSSAYDLVYSGKRDKWYPAAQMAGQRVSTFATVEHDLHRKRRAPGNLLLGKRTVNESIPMIRGQLVKLQQNFETAARTGEVLDLGLVMLAFTTDVAGKYLMNLTLGMQDDTVKARRWKNATHQLAGMTPLVKQFPWLAGPMDLVPISVWRVVAPNVAALQELQAGVKADARRFLKSVEEQKVGTEDVVPDGRPLTLFQSVWQNASSSEERGLERMFDEGRNTILAGSETTARVIPRALYELVCAPEALRKLCKELDDAETKYGRSVSDLTLTEVEHLPWLMSVVKESLRLAAVLTSRLPLMPHEPLQYKDWTIPAMAPVSLSPYDVLRDAAIFPEPKAFRPERWLYTTDDGLLKPRTDLDRSLVIYGKGPRMCQGLNLANAEVYLSIAAIVARFDLELRDVVRERDIEYVSDCFLARPESTSLDFFPNNLPKDQNPPTNFHSPPLIMSGEEGSAHADNGIDSITDKLGGMNTNDQPRTEEDYAQAQLTLRAIVTSREAGVIIGKAGQNVADVRDKTGVRAGVSKVVPGVHDRVLTVTGSLTSISEAYGLVADGLVKGAPQVGMGGVVASPNTHPIRLLISHNQMGTIIGRQGQRIKQIQDGSGVRMVAQKEMLPQSTERIVEVQGTPDGIQKAVWEIGKCLVDDMERGYGTVLYSPAVRVQGGAPPPMNGAPAGQGYGAPRSYNRTGNGADFTGAPPQSYGAQPRRNTGPESAGPPPAVEDGEDIQTQNISIPADMVGCIIGRGGSKISEIRKSSGARISIAKAPHDETGERMFTITGGPTANEKALYLLYENLEAEKMRRSQIPEAAA</sequence>
<dbReference type="PRINTS" id="PR00385">
    <property type="entry name" value="P450"/>
</dbReference>
<gene>
    <name evidence="5" type="primary">HEK2</name>
    <name evidence="5" type="ORF">LTR97_000722</name>
</gene>
<evidence type="ECO:0000259" key="4">
    <source>
        <dbReference type="SMART" id="SM00322"/>
    </source>
</evidence>
<dbReference type="GO" id="GO:0003723">
    <property type="term" value="F:RNA binding"/>
    <property type="evidence" value="ECO:0007669"/>
    <property type="project" value="UniProtKB-UniRule"/>
</dbReference>
<reference evidence="5" key="1">
    <citation type="submission" date="2023-08" db="EMBL/GenBank/DDBJ databases">
        <title>Black Yeasts Isolated from many extreme environments.</title>
        <authorList>
            <person name="Coleine C."/>
            <person name="Stajich J.E."/>
            <person name="Selbmann L."/>
        </authorList>
    </citation>
    <scope>NUCLEOTIDE SEQUENCE</scope>
    <source>
        <strain evidence="5">CCFEE 5810</strain>
    </source>
</reference>
<comment type="cofactor">
    <cofactor evidence="1">
        <name>heme</name>
        <dbReference type="ChEBI" id="CHEBI:30413"/>
    </cofactor>
</comment>
<dbReference type="CDD" id="cd22455">
    <property type="entry name" value="KH-I_Rnc1_rpt1"/>
    <property type="match status" value="1"/>
</dbReference>
<dbReference type="PANTHER" id="PTHR24305:SF231">
    <property type="entry name" value="P450, PUTATIVE (EUROFUNG)-RELATED"/>
    <property type="match status" value="1"/>
</dbReference>
<dbReference type="Gene3D" id="3.30.1370.10">
    <property type="entry name" value="K Homology domain, type 1"/>
    <property type="match status" value="3"/>
</dbReference>
<dbReference type="PANTHER" id="PTHR24305">
    <property type="entry name" value="CYTOCHROME P450"/>
    <property type="match status" value="1"/>
</dbReference>
<keyword evidence="2" id="KW-0694">RNA-binding</keyword>
<dbReference type="GO" id="GO:0020037">
    <property type="term" value="F:heme binding"/>
    <property type="evidence" value="ECO:0007669"/>
    <property type="project" value="InterPro"/>
</dbReference>
<accession>A0AAN7ZR11</accession>
<dbReference type="InterPro" id="IPR049786">
    <property type="entry name" value="Rnc1_KH-I_3"/>
</dbReference>
<dbReference type="Pfam" id="PF00013">
    <property type="entry name" value="KH_1"/>
    <property type="match status" value="3"/>
</dbReference>
<dbReference type="CDD" id="cd22457">
    <property type="entry name" value="KH-I_Rnc1_rpt3"/>
    <property type="match status" value="1"/>
</dbReference>
<dbReference type="PROSITE" id="PS50084">
    <property type="entry name" value="KH_TYPE_1"/>
    <property type="match status" value="3"/>
</dbReference>
<dbReference type="InterPro" id="IPR004087">
    <property type="entry name" value="KH_dom"/>
</dbReference>
<organism evidence="5 6">
    <name type="scientific">Elasticomyces elasticus</name>
    <dbReference type="NCBI Taxonomy" id="574655"/>
    <lineage>
        <taxon>Eukaryota</taxon>
        <taxon>Fungi</taxon>
        <taxon>Dikarya</taxon>
        <taxon>Ascomycota</taxon>
        <taxon>Pezizomycotina</taxon>
        <taxon>Dothideomycetes</taxon>
        <taxon>Dothideomycetidae</taxon>
        <taxon>Mycosphaerellales</taxon>
        <taxon>Teratosphaeriaceae</taxon>
        <taxon>Elasticomyces</taxon>
    </lineage>
</organism>
<dbReference type="InterPro" id="IPR036612">
    <property type="entry name" value="KH_dom_type_1_sf"/>
</dbReference>
<evidence type="ECO:0000256" key="1">
    <source>
        <dbReference type="PIRSR" id="PIRSR602401-1"/>
    </source>
</evidence>
<dbReference type="SUPFAM" id="SSF48264">
    <property type="entry name" value="Cytochrome P450"/>
    <property type="match status" value="1"/>
</dbReference>
<dbReference type="SMART" id="SM00322">
    <property type="entry name" value="KH"/>
    <property type="match status" value="3"/>
</dbReference>
<comment type="caution">
    <text evidence="5">The sequence shown here is derived from an EMBL/GenBank/DDBJ whole genome shotgun (WGS) entry which is preliminary data.</text>
</comment>
<dbReference type="CDD" id="cd11062">
    <property type="entry name" value="CYP58-like"/>
    <property type="match status" value="1"/>
</dbReference>
<dbReference type="EMBL" id="JAVRQU010000001">
    <property type="protein sequence ID" value="KAK5708182.1"/>
    <property type="molecule type" value="Genomic_DNA"/>
</dbReference>
<dbReference type="InterPro" id="IPR001128">
    <property type="entry name" value="Cyt_P450"/>
</dbReference>
<evidence type="ECO:0000313" key="6">
    <source>
        <dbReference type="Proteomes" id="UP001310594"/>
    </source>
</evidence>
<dbReference type="InterPro" id="IPR004088">
    <property type="entry name" value="KH_dom_type_1"/>
</dbReference>
<dbReference type="GO" id="GO:0005506">
    <property type="term" value="F:iron ion binding"/>
    <property type="evidence" value="ECO:0007669"/>
    <property type="project" value="InterPro"/>
</dbReference>
<feature type="region of interest" description="Disordered" evidence="3">
    <location>
        <begin position="752"/>
        <end position="810"/>
    </location>
</feature>
<feature type="binding site" description="axial binding residue" evidence="1">
    <location>
        <position position="460"/>
    </location>
    <ligand>
        <name>heme</name>
        <dbReference type="ChEBI" id="CHEBI:30413"/>
    </ligand>
    <ligandPart>
        <name>Fe</name>
        <dbReference type="ChEBI" id="CHEBI:18248"/>
    </ligandPart>
</feature>
<evidence type="ECO:0000256" key="2">
    <source>
        <dbReference type="PROSITE-ProRule" id="PRU00117"/>
    </source>
</evidence>
<dbReference type="CDD" id="cd22456">
    <property type="entry name" value="KH-I_Rnc1_rpt2"/>
    <property type="match status" value="1"/>
</dbReference>
<dbReference type="AlphaFoldDB" id="A0AAN7ZR11"/>
<evidence type="ECO:0000313" key="5">
    <source>
        <dbReference type="EMBL" id="KAK5708182.1"/>
    </source>
</evidence>
<dbReference type="Proteomes" id="UP001310594">
    <property type="component" value="Unassembled WGS sequence"/>
</dbReference>
<keyword evidence="1" id="KW-0349">Heme</keyword>
<proteinExistence type="predicted"/>
<dbReference type="InterPro" id="IPR002401">
    <property type="entry name" value="Cyt_P450_E_grp-I"/>
</dbReference>
<dbReference type="GO" id="GO:0004497">
    <property type="term" value="F:monooxygenase activity"/>
    <property type="evidence" value="ECO:0007669"/>
    <property type="project" value="InterPro"/>
</dbReference>
<dbReference type="InterPro" id="IPR036396">
    <property type="entry name" value="Cyt_P450_sf"/>
</dbReference>
<dbReference type="SUPFAM" id="SSF54791">
    <property type="entry name" value="Eukaryotic type KH-domain (KH-domain type I)"/>
    <property type="match status" value="3"/>
</dbReference>
<dbReference type="GO" id="GO:0016705">
    <property type="term" value="F:oxidoreductase activity, acting on paired donors, with incorporation or reduction of molecular oxygen"/>
    <property type="evidence" value="ECO:0007669"/>
    <property type="project" value="InterPro"/>
</dbReference>
<feature type="domain" description="K Homology" evidence="4">
    <location>
        <begin position="572"/>
        <end position="642"/>
    </location>
</feature>
<feature type="domain" description="K Homology" evidence="4">
    <location>
        <begin position="658"/>
        <end position="729"/>
    </location>
</feature>
<feature type="domain" description="K Homology" evidence="4">
    <location>
        <begin position="811"/>
        <end position="882"/>
    </location>
</feature>
<keyword evidence="1" id="KW-0408">Iron</keyword>
<protein>
    <submittedName>
        <fullName evidence="5">RNA binding protein, heterogenous nuclear RNP-K like protein</fullName>
    </submittedName>
</protein>
<evidence type="ECO:0000256" key="3">
    <source>
        <dbReference type="SAM" id="MobiDB-lite"/>
    </source>
</evidence>
<name>A0AAN7ZR11_9PEZI</name>
<keyword evidence="1" id="KW-0479">Metal-binding</keyword>